<keyword evidence="1" id="KW-0378">Hydrolase</keyword>
<keyword evidence="2" id="KW-1185">Reference proteome</keyword>
<sequence>MSTENRGAQGFGEIRRYYYDDEVYYSKNEGAKECNDKIDIFEQCVGGRDIKRDNIPDDCRQILASVIDDCGIRRSFLTLNIRNRNEPLQNIK</sequence>
<proteinExistence type="predicted"/>
<dbReference type="GO" id="GO:0006508">
    <property type="term" value="P:proteolysis"/>
    <property type="evidence" value="ECO:0007669"/>
    <property type="project" value="UniProtKB-KW"/>
</dbReference>
<comment type="caution">
    <text evidence="1">The sequence shown here is derived from an EMBL/GenBank/DDBJ whole genome shotgun (WGS) entry which is preliminary data.</text>
</comment>
<evidence type="ECO:0000313" key="2">
    <source>
        <dbReference type="Proteomes" id="UP001431209"/>
    </source>
</evidence>
<name>A0AAW2YN64_9EUKA</name>
<evidence type="ECO:0000313" key="1">
    <source>
        <dbReference type="EMBL" id="KAL0478094.1"/>
    </source>
</evidence>
<protein>
    <submittedName>
        <fullName evidence="1">Lon protease, mitochondrial</fullName>
    </submittedName>
</protein>
<dbReference type="GO" id="GO:0008233">
    <property type="term" value="F:peptidase activity"/>
    <property type="evidence" value="ECO:0007669"/>
    <property type="project" value="UniProtKB-KW"/>
</dbReference>
<dbReference type="EMBL" id="JAOPGA020000309">
    <property type="protein sequence ID" value="KAL0478094.1"/>
    <property type="molecule type" value="Genomic_DNA"/>
</dbReference>
<reference evidence="1 2" key="1">
    <citation type="submission" date="2024-03" db="EMBL/GenBank/DDBJ databases">
        <title>The Acrasis kona genome and developmental transcriptomes reveal deep origins of eukaryotic multicellular pathways.</title>
        <authorList>
            <person name="Sheikh S."/>
            <person name="Fu C.-J."/>
            <person name="Brown M.W."/>
            <person name="Baldauf S.L."/>
        </authorList>
    </citation>
    <scope>NUCLEOTIDE SEQUENCE [LARGE SCALE GENOMIC DNA]</scope>
    <source>
        <strain evidence="1 2">ATCC MYA-3509</strain>
    </source>
</reference>
<dbReference type="Proteomes" id="UP001431209">
    <property type="component" value="Unassembled WGS sequence"/>
</dbReference>
<accession>A0AAW2YN64</accession>
<organism evidence="1 2">
    <name type="scientific">Acrasis kona</name>
    <dbReference type="NCBI Taxonomy" id="1008807"/>
    <lineage>
        <taxon>Eukaryota</taxon>
        <taxon>Discoba</taxon>
        <taxon>Heterolobosea</taxon>
        <taxon>Tetramitia</taxon>
        <taxon>Eutetramitia</taxon>
        <taxon>Acrasidae</taxon>
        <taxon>Acrasis</taxon>
    </lineage>
</organism>
<keyword evidence="1" id="KW-0645">Protease</keyword>
<dbReference type="AlphaFoldDB" id="A0AAW2YN64"/>
<gene>
    <name evidence="1" type="ORF">AKO1_010778</name>
</gene>